<dbReference type="Proteomes" id="UP001301653">
    <property type="component" value="Unassembled WGS sequence"/>
</dbReference>
<accession>A0ABU5V2L6</accession>
<proteinExistence type="predicted"/>
<dbReference type="Gene3D" id="3.60.15.10">
    <property type="entry name" value="Ribonuclease Z/Hydroxyacylglutathione hydrolase-like"/>
    <property type="match status" value="1"/>
</dbReference>
<dbReference type="SMART" id="SM00849">
    <property type="entry name" value="Lactamase_B"/>
    <property type="match status" value="1"/>
</dbReference>
<dbReference type="SUPFAM" id="SSF56281">
    <property type="entry name" value="Metallo-hydrolase/oxidoreductase"/>
    <property type="match status" value="1"/>
</dbReference>
<dbReference type="InterPro" id="IPR001279">
    <property type="entry name" value="Metallo-B-lactamas"/>
</dbReference>
<feature type="domain" description="Metallo-beta-lactamase" evidence="2">
    <location>
        <begin position="68"/>
        <end position="253"/>
    </location>
</feature>
<dbReference type="EMBL" id="JAYFUH010000061">
    <property type="protein sequence ID" value="MEA5666330.1"/>
    <property type="molecule type" value="Genomic_DNA"/>
</dbReference>
<dbReference type="Pfam" id="PF00753">
    <property type="entry name" value="Lactamase_B"/>
    <property type="match status" value="1"/>
</dbReference>
<feature type="signal peptide" evidence="1">
    <location>
        <begin position="1"/>
        <end position="23"/>
    </location>
</feature>
<dbReference type="CDD" id="cd07739">
    <property type="entry name" value="metallo-hydrolase-like_MBL-fold"/>
    <property type="match status" value="1"/>
</dbReference>
<organism evidence="3 4">
    <name type="scientific">Stenotrophomonas capsici</name>
    <dbReference type="NCBI Taxonomy" id="3110230"/>
    <lineage>
        <taxon>Bacteria</taxon>
        <taxon>Pseudomonadati</taxon>
        <taxon>Pseudomonadota</taxon>
        <taxon>Gammaproteobacteria</taxon>
        <taxon>Lysobacterales</taxon>
        <taxon>Lysobacteraceae</taxon>
        <taxon>Stenotrophomonas</taxon>
    </lineage>
</organism>
<evidence type="ECO:0000256" key="1">
    <source>
        <dbReference type="SAM" id="SignalP"/>
    </source>
</evidence>
<keyword evidence="1" id="KW-0732">Signal</keyword>
<dbReference type="PANTHER" id="PTHR42951">
    <property type="entry name" value="METALLO-BETA-LACTAMASE DOMAIN-CONTAINING"/>
    <property type="match status" value="1"/>
</dbReference>
<sequence length="319" mass="33706">MKLKTNPQHLLPFGLLLTTALLAACDRNAPATTDAPQVPAVAAGEAVTPAPAPLSVEVFNPGERAIFAVSSELVSGAREAILVDAQFSTAEAAQLVEKIKASGKQLTTIYISHGDPDFYFGLSTLHAAFPDARIVATPQTVAHIQATKDAKLKVWGPQLGANAPAELLVPTPLQGDTLTLEGQALKVIGLEGPSPERTALWVPSIRTVMGGVLVDAGQHVFMADTQTPQSHQDWLAALERITALQPARVIPGHYAEGAPQDLAAVTFTADYIRAFDEEAAKAKDAAQLVEAMQKRYPALKGADSLALSAKVAKGEMEWK</sequence>
<protein>
    <submittedName>
        <fullName evidence="3">MBL fold metallo-hydrolase</fullName>
    </submittedName>
</protein>
<gene>
    <name evidence="3" type="ORF">VA603_02085</name>
</gene>
<dbReference type="InterPro" id="IPR050855">
    <property type="entry name" value="NDM-1-like"/>
</dbReference>
<comment type="caution">
    <text evidence="3">The sequence shown here is derived from an EMBL/GenBank/DDBJ whole genome shotgun (WGS) entry which is preliminary data.</text>
</comment>
<dbReference type="PROSITE" id="PS51257">
    <property type="entry name" value="PROKAR_LIPOPROTEIN"/>
    <property type="match status" value="1"/>
</dbReference>
<name>A0ABU5V2L6_9GAMM</name>
<keyword evidence="4" id="KW-1185">Reference proteome</keyword>
<reference evidence="3 4" key="1">
    <citation type="submission" date="2023-12" db="EMBL/GenBank/DDBJ databases">
        <title>Stenotrophomonas guangdongensis sp. nov., isolated from wilted pepper plants (Capsicum annuum).</title>
        <authorList>
            <person name="Qiu M."/>
            <person name="Li Y."/>
            <person name="Liu Q."/>
            <person name="Zhang X."/>
            <person name="Huang Y."/>
            <person name="Guo R."/>
            <person name="Hu M."/>
            <person name="Zhou J."/>
            <person name="Zhou X."/>
        </authorList>
    </citation>
    <scope>NUCLEOTIDE SEQUENCE [LARGE SCALE GENOMIC DNA]</scope>
    <source>
        <strain evidence="3 4">MH1</strain>
    </source>
</reference>
<evidence type="ECO:0000259" key="2">
    <source>
        <dbReference type="SMART" id="SM00849"/>
    </source>
</evidence>
<evidence type="ECO:0000313" key="3">
    <source>
        <dbReference type="EMBL" id="MEA5666330.1"/>
    </source>
</evidence>
<feature type="chain" id="PRO_5046197346" evidence="1">
    <location>
        <begin position="24"/>
        <end position="319"/>
    </location>
</feature>
<dbReference type="PANTHER" id="PTHR42951:SF14">
    <property type="entry name" value="METALLO-BETA-LACTAMASE SUPERFAMILY PROTEIN"/>
    <property type="match status" value="1"/>
</dbReference>
<evidence type="ECO:0000313" key="4">
    <source>
        <dbReference type="Proteomes" id="UP001301653"/>
    </source>
</evidence>
<dbReference type="InterPro" id="IPR036866">
    <property type="entry name" value="RibonucZ/Hydroxyglut_hydro"/>
</dbReference>